<feature type="region of interest" description="Disordered" evidence="1">
    <location>
        <begin position="348"/>
        <end position="426"/>
    </location>
</feature>
<keyword evidence="2" id="KW-0812">Transmembrane</keyword>
<dbReference type="PANTHER" id="PTHR37804">
    <property type="entry name" value="CDAA REGULATORY PROTEIN CDAR"/>
    <property type="match status" value="1"/>
</dbReference>
<evidence type="ECO:0000313" key="3">
    <source>
        <dbReference type="EMBL" id="HJD98177.1"/>
    </source>
</evidence>
<dbReference type="RefSeq" id="WP_304123710.1">
    <property type="nucleotide sequence ID" value="NZ_DYZA01000229.1"/>
</dbReference>
<evidence type="ECO:0000256" key="1">
    <source>
        <dbReference type="SAM" id="MobiDB-lite"/>
    </source>
</evidence>
<organism evidence="3 4">
    <name type="scientific">Mailhella massiliensis</name>
    <dbReference type="NCBI Taxonomy" id="1903261"/>
    <lineage>
        <taxon>Bacteria</taxon>
        <taxon>Pseudomonadati</taxon>
        <taxon>Thermodesulfobacteriota</taxon>
        <taxon>Desulfovibrionia</taxon>
        <taxon>Desulfovibrionales</taxon>
        <taxon>Desulfovibrionaceae</taxon>
        <taxon>Mailhella</taxon>
    </lineage>
</organism>
<keyword evidence="2" id="KW-0472">Membrane</keyword>
<name>A0A921DTK5_9BACT</name>
<feature type="compositionally biased region" description="Basic and acidic residues" evidence="1">
    <location>
        <begin position="413"/>
        <end position="426"/>
    </location>
</feature>
<dbReference type="Proteomes" id="UP000698963">
    <property type="component" value="Unassembled WGS sequence"/>
</dbReference>
<evidence type="ECO:0000313" key="4">
    <source>
        <dbReference type="Proteomes" id="UP000698963"/>
    </source>
</evidence>
<proteinExistence type="predicted"/>
<keyword evidence="2" id="KW-1133">Transmembrane helix</keyword>
<dbReference type="InterPro" id="IPR012505">
    <property type="entry name" value="YbbR"/>
</dbReference>
<feature type="compositionally biased region" description="Basic and acidic residues" evidence="1">
    <location>
        <begin position="390"/>
        <end position="404"/>
    </location>
</feature>
<dbReference type="InterPro" id="IPR053154">
    <property type="entry name" value="c-di-AMP_regulator"/>
</dbReference>
<dbReference type="AlphaFoldDB" id="A0A921DTK5"/>
<reference evidence="3" key="1">
    <citation type="journal article" date="2021" name="PeerJ">
        <title>Extensive microbial diversity within the chicken gut microbiome revealed by metagenomics and culture.</title>
        <authorList>
            <person name="Gilroy R."/>
            <person name="Ravi A."/>
            <person name="Getino M."/>
            <person name="Pursley I."/>
            <person name="Horton D.L."/>
            <person name="Alikhan N.F."/>
            <person name="Baker D."/>
            <person name="Gharbi K."/>
            <person name="Hall N."/>
            <person name="Watson M."/>
            <person name="Adriaenssens E.M."/>
            <person name="Foster-Nyarko E."/>
            <person name="Jarju S."/>
            <person name="Secka A."/>
            <person name="Antonio M."/>
            <person name="Oren A."/>
            <person name="Chaudhuri R.R."/>
            <person name="La Ragione R."/>
            <person name="Hildebrand F."/>
            <person name="Pallen M.J."/>
        </authorList>
    </citation>
    <scope>NUCLEOTIDE SEQUENCE</scope>
    <source>
        <strain evidence="3">ChiGjej2B2-19336</strain>
    </source>
</reference>
<dbReference type="EMBL" id="DYZA01000229">
    <property type="protein sequence ID" value="HJD98177.1"/>
    <property type="molecule type" value="Genomic_DNA"/>
</dbReference>
<dbReference type="PANTHER" id="PTHR37804:SF1">
    <property type="entry name" value="CDAA REGULATORY PROTEIN CDAR"/>
    <property type="match status" value="1"/>
</dbReference>
<feature type="compositionally biased region" description="Basic and acidic residues" evidence="1">
    <location>
        <begin position="368"/>
        <end position="382"/>
    </location>
</feature>
<sequence>MSSISNSRIQTVLSALLSLVIATGLWYLVVGRDHVETQVELRVEYRGLPEGLIIREGMVNHISVRLRGSAELLRNLHSRDLVYTVDLSGVQRGATALPLAVESIPDFKAFEILEIMPSRLVLEADALTERVVPLENKMLPLPEDSPYLISHPILEPAFVTVKGPETQVNSLERLIVVYDPTKNASEGPHEANVAIVAPPQVEITPPVTTLRYSLDMKTRNVTLSRDIQLDSENALYEVQPDRANVEISVPEALVDDRDYLDAVRVIVREPARLTPGERAEITPLVMLPSGAGLVSIEPSSVLLVSREDGDGQSWAPAESIFSMPQSSFGMSLPSPRVSGDFSLNDIPLPADVLQPGDLKAPTMLPGDASREERNEAAEKAEEGSGTEKANAGDKPLKDAEKAEAEGETPPEAARSHADQEHQEEQE</sequence>
<evidence type="ECO:0008006" key="5">
    <source>
        <dbReference type="Google" id="ProtNLM"/>
    </source>
</evidence>
<gene>
    <name evidence="3" type="ORF">K8W16_11095</name>
</gene>
<dbReference type="Pfam" id="PF07949">
    <property type="entry name" value="YbbR"/>
    <property type="match status" value="1"/>
</dbReference>
<accession>A0A921DTK5</accession>
<feature type="transmembrane region" description="Helical" evidence="2">
    <location>
        <begin position="12"/>
        <end position="29"/>
    </location>
</feature>
<comment type="caution">
    <text evidence="3">The sequence shown here is derived from an EMBL/GenBank/DDBJ whole genome shotgun (WGS) entry which is preliminary data.</text>
</comment>
<reference evidence="3" key="2">
    <citation type="submission" date="2021-09" db="EMBL/GenBank/DDBJ databases">
        <authorList>
            <person name="Gilroy R."/>
        </authorList>
    </citation>
    <scope>NUCLEOTIDE SEQUENCE</scope>
    <source>
        <strain evidence="3">ChiGjej2B2-19336</strain>
    </source>
</reference>
<protein>
    <recommendedName>
        <fullName evidence="5">YbbR-like domain-containing protein</fullName>
    </recommendedName>
</protein>
<evidence type="ECO:0000256" key="2">
    <source>
        <dbReference type="SAM" id="Phobius"/>
    </source>
</evidence>
<dbReference type="Gene3D" id="2.170.120.30">
    <property type="match status" value="1"/>
</dbReference>